<sequence>MSIDEFDVLIVGAGISGIGAGYYLQRDLPDHSYVILENRDAIGGTWDLFRYPGIRSDSDMFTLGYAFKPWAEEKAIADGPSIWKYVNETADEYGIREHIRFKHRVVRSSWDSREARWTVEAEQDGVVKRFKAKFVLMAAGYYNYEQGYQPEFPGAEQFKGTLIHPQHWPEDLEYSGKRVVVIGSGATAVTLVPAMTDKAAHVTMLQRSPTYMVSLPSEDKLANWGRRNLPKHFAYDLTRMRKILFQQFFFRLARSRPGKTKERLLALIREQLGPDYDMETHFTPSYNPWEQRLCLVPDNDMFTAIRDGKASIVTDTIETFTEKGIKLASGQELEADIIISATGLNLRMLGGAEISVDGAKIDTGKCYAYKGSMLSNVPNMTFVFGYTNASWTLRADLICEYTCRLIKYLDDYDLASATPVMEAPPEEALPFADFSSGYFRRAEHLMPKQTSSAPWKQNQSYMHDIFDLRFGPLEDGVLKFERAPAAAPASAPDRARELA</sequence>
<dbReference type="FunFam" id="3.50.50.60:FF:000228">
    <property type="entry name" value="FAD-containing monooxygenase EthA"/>
    <property type="match status" value="1"/>
</dbReference>
<dbReference type="InterPro" id="IPR051820">
    <property type="entry name" value="FAD-binding_MO"/>
</dbReference>
<dbReference type="InterPro" id="IPR036188">
    <property type="entry name" value="FAD/NAD-bd_sf"/>
</dbReference>
<dbReference type="PANTHER" id="PTHR43872">
    <property type="entry name" value="MONOOXYGENASE, PUTATIVE (AFU_ORTHOLOGUE AFUA_8G02570)-RELATED"/>
    <property type="match status" value="1"/>
</dbReference>
<keyword evidence="4" id="KW-0274">FAD</keyword>
<dbReference type="RefSeq" id="WP_158767418.1">
    <property type="nucleotide sequence ID" value="NZ_CP047045.1"/>
</dbReference>
<gene>
    <name evidence="8" type="primary">ethA</name>
    <name evidence="8" type="ORF">DSM104635_03500</name>
</gene>
<protein>
    <submittedName>
        <fullName evidence="8">FAD-containing monooxygenase EthA</fullName>
        <ecNumber evidence="8">1.14.13.-</ecNumber>
    </submittedName>
</protein>
<dbReference type="EMBL" id="CP047045">
    <property type="protein sequence ID" value="QGZ96639.1"/>
    <property type="molecule type" value="Genomic_DNA"/>
</dbReference>
<accession>A0A6I6MPK8</accession>
<dbReference type="Proteomes" id="UP000431269">
    <property type="component" value="Chromosome"/>
</dbReference>
<dbReference type="Gene3D" id="3.50.50.60">
    <property type="entry name" value="FAD/NAD(P)-binding domain"/>
    <property type="match status" value="3"/>
</dbReference>
<keyword evidence="9" id="KW-1185">Reference proteome</keyword>
<dbReference type="PRINTS" id="PR00469">
    <property type="entry name" value="PNDRDTASEII"/>
</dbReference>
<keyword evidence="6 8" id="KW-0560">Oxidoreductase</keyword>
<name>A0A6I6MPK8_9CAUL</name>
<dbReference type="Pfam" id="PF13450">
    <property type="entry name" value="NAD_binding_8"/>
    <property type="match status" value="1"/>
</dbReference>
<comment type="cofactor">
    <cofactor evidence="1">
        <name>FAD</name>
        <dbReference type="ChEBI" id="CHEBI:57692"/>
    </cofactor>
</comment>
<dbReference type="GO" id="GO:0050660">
    <property type="term" value="F:flavin adenine dinucleotide binding"/>
    <property type="evidence" value="ECO:0007669"/>
    <property type="project" value="InterPro"/>
</dbReference>
<keyword evidence="3" id="KW-0285">Flavoprotein</keyword>
<organism evidence="8 9">
    <name type="scientific">Terricaulis silvestris</name>
    <dbReference type="NCBI Taxonomy" id="2686094"/>
    <lineage>
        <taxon>Bacteria</taxon>
        <taxon>Pseudomonadati</taxon>
        <taxon>Pseudomonadota</taxon>
        <taxon>Alphaproteobacteria</taxon>
        <taxon>Caulobacterales</taxon>
        <taxon>Caulobacteraceae</taxon>
        <taxon>Terricaulis</taxon>
    </lineage>
</organism>
<dbReference type="SUPFAM" id="SSF51905">
    <property type="entry name" value="FAD/NAD(P)-binding domain"/>
    <property type="match status" value="1"/>
</dbReference>
<evidence type="ECO:0000256" key="3">
    <source>
        <dbReference type="ARBA" id="ARBA00022630"/>
    </source>
</evidence>
<evidence type="ECO:0000256" key="5">
    <source>
        <dbReference type="ARBA" id="ARBA00022857"/>
    </source>
</evidence>
<proteinExistence type="inferred from homology"/>
<dbReference type="EC" id="1.14.13.-" evidence="8"/>
<evidence type="ECO:0000256" key="6">
    <source>
        <dbReference type="ARBA" id="ARBA00023002"/>
    </source>
</evidence>
<evidence type="ECO:0000313" key="9">
    <source>
        <dbReference type="Proteomes" id="UP000431269"/>
    </source>
</evidence>
<keyword evidence="7 8" id="KW-0503">Monooxygenase</keyword>
<dbReference type="Pfam" id="PF00743">
    <property type="entry name" value="FMO-like"/>
    <property type="match status" value="1"/>
</dbReference>
<evidence type="ECO:0000256" key="1">
    <source>
        <dbReference type="ARBA" id="ARBA00001974"/>
    </source>
</evidence>
<evidence type="ECO:0000256" key="4">
    <source>
        <dbReference type="ARBA" id="ARBA00022827"/>
    </source>
</evidence>
<evidence type="ECO:0000256" key="7">
    <source>
        <dbReference type="ARBA" id="ARBA00023033"/>
    </source>
</evidence>
<dbReference type="InterPro" id="IPR020946">
    <property type="entry name" value="Flavin_mOase-like"/>
</dbReference>
<dbReference type="GO" id="GO:0050661">
    <property type="term" value="F:NADP binding"/>
    <property type="evidence" value="ECO:0007669"/>
    <property type="project" value="InterPro"/>
</dbReference>
<evidence type="ECO:0000256" key="2">
    <source>
        <dbReference type="ARBA" id="ARBA00010139"/>
    </source>
</evidence>
<comment type="similarity">
    <text evidence="2">Belongs to the FAD-binding monooxygenase family.</text>
</comment>
<keyword evidence="5" id="KW-0521">NADP</keyword>
<evidence type="ECO:0000313" key="8">
    <source>
        <dbReference type="EMBL" id="QGZ96639.1"/>
    </source>
</evidence>
<dbReference type="GO" id="GO:0004499">
    <property type="term" value="F:N,N-dimethylaniline monooxygenase activity"/>
    <property type="evidence" value="ECO:0007669"/>
    <property type="project" value="InterPro"/>
</dbReference>
<reference evidence="9" key="1">
    <citation type="submission" date="2019-12" db="EMBL/GenBank/DDBJ databases">
        <title>Complete genome of Terracaulis silvestris 0127_4.</title>
        <authorList>
            <person name="Vieira S."/>
            <person name="Riedel T."/>
            <person name="Sproer C."/>
            <person name="Pascual J."/>
            <person name="Boedeker C."/>
            <person name="Overmann J."/>
        </authorList>
    </citation>
    <scope>NUCLEOTIDE SEQUENCE [LARGE SCALE GENOMIC DNA]</scope>
    <source>
        <strain evidence="9">0127_4</strain>
    </source>
</reference>
<dbReference type="AlphaFoldDB" id="A0A6I6MPK8"/>
<dbReference type="KEGG" id="tsv:DSM104635_03500"/>
<dbReference type="PANTHER" id="PTHR43872:SF1">
    <property type="entry name" value="MONOOXYGENASE, PUTATIVE (AFU_ORTHOLOGUE AFUA_8G02570)-RELATED"/>
    <property type="match status" value="1"/>
</dbReference>